<accession>A0ACA9Q2P3</accession>
<name>A0ACA9Q2P3_9GLOM</name>
<organism evidence="1 2">
    <name type="scientific">Cetraspora pellucida</name>
    <dbReference type="NCBI Taxonomy" id="1433469"/>
    <lineage>
        <taxon>Eukaryota</taxon>
        <taxon>Fungi</taxon>
        <taxon>Fungi incertae sedis</taxon>
        <taxon>Mucoromycota</taxon>
        <taxon>Glomeromycotina</taxon>
        <taxon>Glomeromycetes</taxon>
        <taxon>Diversisporales</taxon>
        <taxon>Gigasporaceae</taxon>
        <taxon>Cetraspora</taxon>
    </lineage>
</organism>
<gene>
    <name evidence="1" type="ORF">SPELUC_LOCUS12792</name>
</gene>
<feature type="non-terminal residue" evidence="1">
    <location>
        <position position="1"/>
    </location>
</feature>
<keyword evidence="2" id="KW-1185">Reference proteome</keyword>
<proteinExistence type="predicted"/>
<reference evidence="1" key="1">
    <citation type="submission" date="2021-06" db="EMBL/GenBank/DDBJ databases">
        <authorList>
            <person name="Kallberg Y."/>
            <person name="Tangrot J."/>
            <person name="Rosling A."/>
        </authorList>
    </citation>
    <scope>NUCLEOTIDE SEQUENCE</scope>
    <source>
        <strain evidence="1">28 12/20/2015</strain>
    </source>
</reference>
<sequence>TKIDDSTYAIQDLEDVEKDEVNELIIDLMTNLSDPTIEY</sequence>
<protein>
    <submittedName>
        <fullName evidence="1">7490_t:CDS:1</fullName>
    </submittedName>
</protein>
<evidence type="ECO:0000313" key="2">
    <source>
        <dbReference type="Proteomes" id="UP000789366"/>
    </source>
</evidence>
<evidence type="ECO:0000313" key="1">
    <source>
        <dbReference type="EMBL" id="CAG8726422.1"/>
    </source>
</evidence>
<comment type="caution">
    <text evidence="1">The sequence shown here is derived from an EMBL/GenBank/DDBJ whole genome shotgun (WGS) entry which is preliminary data.</text>
</comment>
<dbReference type="EMBL" id="CAJVPW010031407">
    <property type="protein sequence ID" value="CAG8726422.1"/>
    <property type="molecule type" value="Genomic_DNA"/>
</dbReference>
<dbReference type="Proteomes" id="UP000789366">
    <property type="component" value="Unassembled WGS sequence"/>
</dbReference>